<dbReference type="EMBL" id="CAJNIZ010019105">
    <property type="protein sequence ID" value="CAE7421302.1"/>
    <property type="molecule type" value="Genomic_DNA"/>
</dbReference>
<protein>
    <submittedName>
        <fullName evidence="1">Uncharacterized protein</fullName>
    </submittedName>
</protein>
<keyword evidence="2" id="KW-1185">Reference proteome</keyword>
<proteinExistence type="predicted"/>
<comment type="caution">
    <text evidence="1">The sequence shown here is derived from an EMBL/GenBank/DDBJ whole genome shotgun (WGS) entry which is preliminary data.</text>
</comment>
<sequence length="1405" mass="160884">MDKQIRLLENPFAKRHTKDAPRYALTVLPEYCHKILHENKTWEIRGQKCAKHLNERICVAESGSGMLVGEMVISESRLITRQELEENPDKHQIENLSLVRYKNIYAWTVTDVEAYAQPRPYERPTGAVNWVDLQYFTSGKSAALQCANEECTFGMSARKTRGKPYTCSTTGTAFDRCIFCSKDAFIAAMKDHSGQTIRRALDRLKKKDVLVYNRAQEVIRDVHGQEMVSKLGPSKRCRKKAKKEHASWAEVLQARKPQVHKKSNEAEAILQDIQKRQHDRLKRKFPSVCAEEAREVSEWMPPRSAAFRKWCLWDSWQMCSECSRMVPTDYRRSHAKGTAKGDPQIKACSHCKSNAAQGYWAPTPEDVPRRLRKLSAQTIEALRPLQIHPTFKKPFRAPHGYLVHADMMQFSFMPISVEEALTRLPRKERRRGEKALSYLKRSDGTPDTSSYVDFWRMHQKFLRHRERAIERGDIWADAPVKRMPANFIETAGLECALWPHLYWNKKMTETYVRSQDARRLNRRRQTMDADEEDEMREEDAAWQPAATRQSAKASFLAKVHSAVIGYNSDPQLLQFVYDLWLFTTIGGAKNASGVGIREALANKPYSPEVWRTYHTALVDLQRQIGWPSLFITIAPYEWSFPYHAWMEDRVMSRRPITVTEQNDLNIIEHIMLERFDIRQPGNGPRQDELAKSLKERLYLPVSETLHLAHVLTQTVKSLLADTKQGIFAAGPEQGSVVYWVARLEFQDGMRKRRVHSYHGRGTPHAHILLWLRDVQNVNFADKIHAHLPEEADTEMLDLVKGSQLDWQMSGWPVREEPTEVTKSGTIQLYHPKKAHAQNCRAYLPDVLAALRCHCDVLASDGRAMVLKYCVSYLPKFSSSFAQELLNNHATDFSLARRILADYHPLQPEMIMQLAAQQHSQFLCPGLVRKFIVPLPWQDREMPQIVRAYMDCNWRRENMTLLEFLRKTGAQGQISQRFRRLHAAQKVQIPLETWINHVPAHGQSLVAAITNARSNDKYFGQWLLLNVPFRHTDELWHADAELLPQSLRHRGLCLLKRPAFWRDQANPANDMEHEARSNLDIQNFLSMLAARTEMVDAYLSGDLTKTEHPDPALYGTASTSIGSINLAAEQQTIIQTITARVKKAMQAKWPDDADDLEAWNTWLARRNPFQNNVSVVLGPAGSGKSTAVETALKQAVQHGAHVGVACPTGMLATQYKTRHPDLDIDTAHGMFAFHKPEVQTLEMMKIYDMVVIDEVGQLSTEQFERLLRLWGAADRRPALVFVGDFCQLTGVDGTTARESQRWAEMHIMQLHEMRCCKCEKLKWKLQLLRSAAPSKQQLKKILKNHRAPTDHQGNNEPTAEGVARILNETPSTTFLTNTRGASNVLNQYAVKALFAESEPPGGRNDL</sequence>
<organism evidence="1 2">
    <name type="scientific">Symbiodinium pilosum</name>
    <name type="common">Dinoflagellate</name>
    <dbReference type="NCBI Taxonomy" id="2952"/>
    <lineage>
        <taxon>Eukaryota</taxon>
        <taxon>Sar</taxon>
        <taxon>Alveolata</taxon>
        <taxon>Dinophyceae</taxon>
        <taxon>Suessiales</taxon>
        <taxon>Symbiodiniaceae</taxon>
        <taxon>Symbiodinium</taxon>
    </lineage>
</organism>
<dbReference type="InterPro" id="IPR015947">
    <property type="entry name" value="PUA-like_sf"/>
</dbReference>
<evidence type="ECO:0000313" key="1">
    <source>
        <dbReference type="EMBL" id="CAE7421302.1"/>
    </source>
</evidence>
<gene>
    <name evidence="1" type="ORF">SPIL2461_LOCUS10356</name>
</gene>
<dbReference type="OrthoDB" id="416437at2759"/>
<name>A0A812R643_SYMPI</name>
<dbReference type="Gene3D" id="2.30.130.30">
    <property type="entry name" value="Hypothetical protein"/>
    <property type="match status" value="1"/>
</dbReference>
<dbReference type="InterPro" id="IPR027417">
    <property type="entry name" value="P-loop_NTPase"/>
</dbReference>
<accession>A0A812R643</accession>
<dbReference type="Pfam" id="PF13604">
    <property type="entry name" value="AAA_30"/>
    <property type="match status" value="1"/>
</dbReference>
<dbReference type="Proteomes" id="UP000649617">
    <property type="component" value="Unassembled WGS sequence"/>
</dbReference>
<dbReference type="Gene3D" id="3.40.50.300">
    <property type="entry name" value="P-loop containing nucleotide triphosphate hydrolases"/>
    <property type="match status" value="1"/>
</dbReference>
<dbReference type="SUPFAM" id="SSF52540">
    <property type="entry name" value="P-loop containing nucleoside triphosphate hydrolases"/>
    <property type="match status" value="1"/>
</dbReference>
<reference evidence="1" key="1">
    <citation type="submission" date="2021-02" db="EMBL/GenBank/DDBJ databases">
        <authorList>
            <person name="Dougan E. K."/>
            <person name="Rhodes N."/>
            <person name="Thang M."/>
            <person name="Chan C."/>
        </authorList>
    </citation>
    <scope>NUCLEOTIDE SEQUENCE</scope>
</reference>
<dbReference type="SUPFAM" id="SSF88697">
    <property type="entry name" value="PUA domain-like"/>
    <property type="match status" value="1"/>
</dbReference>
<evidence type="ECO:0000313" key="2">
    <source>
        <dbReference type="Proteomes" id="UP000649617"/>
    </source>
</evidence>